<feature type="transmembrane region" description="Helical" evidence="2">
    <location>
        <begin position="47"/>
        <end position="64"/>
    </location>
</feature>
<comment type="caution">
    <text evidence="3">The sequence shown here is derived from an EMBL/GenBank/DDBJ whole genome shotgun (WGS) entry which is preliminary data.</text>
</comment>
<dbReference type="AlphaFoldDB" id="A0A413RL68"/>
<accession>A0A413RL68</accession>
<proteinExistence type="predicted"/>
<evidence type="ECO:0000313" key="3">
    <source>
        <dbReference type="EMBL" id="RHA40499.1"/>
    </source>
</evidence>
<name>A0A413RL68_9CELL</name>
<feature type="transmembrane region" description="Helical" evidence="2">
    <location>
        <begin position="21"/>
        <end position="41"/>
    </location>
</feature>
<keyword evidence="2" id="KW-0472">Membrane</keyword>
<evidence type="ECO:0000256" key="1">
    <source>
        <dbReference type="SAM" id="MobiDB-lite"/>
    </source>
</evidence>
<gene>
    <name evidence="3" type="ORF">D1825_10215</name>
</gene>
<organism evidence="3 4">
    <name type="scientific">Cellulomonas rhizosphaerae</name>
    <dbReference type="NCBI Taxonomy" id="2293719"/>
    <lineage>
        <taxon>Bacteria</taxon>
        <taxon>Bacillati</taxon>
        <taxon>Actinomycetota</taxon>
        <taxon>Actinomycetes</taxon>
        <taxon>Micrococcales</taxon>
        <taxon>Cellulomonadaceae</taxon>
        <taxon>Cellulomonas</taxon>
    </lineage>
</organism>
<dbReference type="EMBL" id="QWKP01000195">
    <property type="protein sequence ID" value="RHA40499.1"/>
    <property type="molecule type" value="Genomic_DNA"/>
</dbReference>
<keyword evidence="2" id="KW-1133">Transmembrane helix</keyword>
<dbReference type="RefSeq" id="WP_118767320.1">
    <property type="nucleotide sequence ID" value="NZ_QWKP01000195.1"/>
</dbReference>
<reference evidence="3 4" key="1">
    <citation type="submission" date="2018-08" db="EMBL/GenBank/DDBJ databases">
        <title>Cellulomonas rhizosphaerae sp. nov., a novel actinomycete isolated from soil.</title>
        <authorList>
            <person name="Tian Y."/>
        </authorList>
    </citation>
    <scope>NUCLEOTIDE SEQUENCE [LARGE SCALE GENOMIC DNA]</scope>
    <source>
        <strain evidence="3 4">NEAU-TCZ24</strain>
    </source>
</reference>
<keyword evidence="4" id="KW-1185">Reference proteome</keyword>
<feature type="region of interest" description="Disordered" evidence="1">
    <location>
        <begin position="74"/>
        <end position="93"/>
    </location>
</feature>
<evidence type="ECO:0000313" key="4">
    <source>
        <dbReference type="Proteomes" id="UP000283374"/>
    </source>
</evidence>
<evidence type="ECO:0000256" key="2">
    <source>
        <dbReference type="SAM" id="Phobius"/>
    </source>
</evidence>
<evidence type="ECO:0008006" key="5">
    <source>
        <dbReference type="Google" id="ProtNLM"/>
    </source>
</evidence>
<protein>
    <recommendedName>
        <fullName evidence="5">DUF3099 domain-containing protein</fullName>
    </recommendedName>
</protein>
<sequence>MVADSDVPPTRSQRWVVAHATGFRTALVALTAVLAVVTALFTDSWASWLAVAGVALTSLGRWLAIPASRRHIEQYDHRHGSTHGPGDDERPGR</sequence>
<dbReference type="Proteomes" id="UP000283374">
    <property type="component" value="Unassembled WGS sequence"/>
</dbReference>
<keyword evidence="2" id="KW-0812">Transmembrane</keyword>